<evidence type="ECO:0000313" key="3">
    <source>
        <dbReference type="Proteomes" id="UP001469553"/>
    </source>
</evidence>
<keyword evidence="3" id="KW-1185">Reference proteome</keyword>
<keyword evidence="1" id="KW-1133">Transmembrane helix</keyword>
<gene>
    <name evidence="2" type="ORF">AMECASPLE_037488</name>
</gene>
<reference evidence="2 3" key="1">
    <citation type="submission" date="2021-06" db="EMBL/GenBank/DDBJ databases">
        <authorList>
            <person name="Palmer J.M."/>
        </authorList>
    </citation>
    <scope>NUCLEOTIDE SEQUENCE [LARGE SCALE GENOMIC DNA]</scope>
    <source>
        <strain evidence="2 3">AS_MEX2019</strain>
        <tissue evidence="2">Muscle</tissue>
    </source>
</reference>
<dbReference type="EMBL" id="JAHRIP010025173">
    <property type="protein sequence ID" value="MEQ2289855.1"/>
    <property type="molecule type" value="Genomic_DNA"/>
</dbReference>
<comment type="caution">
    <text evidence="2">The sequence shown here is derived from an EMBL/GenBank/DDBJ whole genome shotgun (WGS) entry which is preliminary data.</text>
</comment>
<evidence type="ECO:0000313" key="2">
    <source>
        <dbReference type="EMBL" id="MEQ2289855.1"/>
    </source>
</evidence>
<evidence type="ECO:0000256" key="1">
    <source>
        <dbReference type="SAM" id="Phobius"/>
    </source>
</evidence>
<proteinExistence type="predicted"/>
<organism evidence="2 3">
    <name type="scientific">Ameca splendens</name>
    <dbReference type="NCBI Taxonomy" id="208324"/>
    <lineage>
        <taxon>Eukaryota</taxon>
        <taxon>Metazoa</taxon>
        <taxon>Chordata</taxon>
        <taxon>Craniata</taxon>
        <taxon>Vertebrata</taxon>
        <taxon>Euteleostomi</taxon>
        <taxon>Actinopterygii</taxon>
        <taxon>Neopterygii</taxon>
        <taxon>Teleostei</taxon>
        <taxon>Neoteleostei</taxon>
        <taxon>Acanthomorphata</taxon>
        <taxon>Ovalentaria</taxon>
        <taxon>Atherinomorphae</taxon>
        <taxon>Cyprinodontiformes</taxon>
        <taxon>Goodeidae</taxon>
        <taxon>Ameca</taxon>
    </lineage>
</organism>
<keyword evidence="1" id="KW-0472">Membrane</keyword>
<feature type="transmembrane region" description="Helical" evidence="1">
    <location>
        <begin position="47"/>
        <end position="70"/>
    </location>
</feature>
<dbReference type="Proteomes" id="UP001469553">
    <property type="component" value="Unassembled WGS sequence"/>
</dbReference>
<accession>A0ABV0Y7U7</accession>
<name>A0ABV0Y7U7_9TELE</name>
<protein>
    <submittedName>
        <fullName evidence="2">Uncharacterized protein</fullName>
    </submittedName>
</protein>
<sequence length="72" mass="8185">MFHEGSSPSWSPDLTQVQPKTKAVIPGSCVEFNLSDVFLWLNKPFNLSVLCLAESWVCLFLICNTINLLWRV</sequence>
<keyword evidence="1" id="KW-0812">Transmembrane</keyword>